<dbReference type="EMBL" id="FNTV01000002">
    <property type="protein sequence ID" value="SEF13125.1"/>
    <property type="molecule type" value="Genomic_DNA"/>
</dbReference>
<feature type="transmembrane region" description="Helical" evidence="1">
    <location>
        <begin position="170"/>
        <end position="190"/>
    </location>
</feature>
<sequence>MVLCALCRYVRCFLLPTCSVFRGTGQHFTPAQLCFAFESDGVDPLRKLLDLGRLMKRTDVGALHRPIAVQRVLLALVMIASLMAGAIGLAPTASAASVNMIAGGEITRQPDSDAVDFPVRVDAIRWVSEPMLILVPVSPPVHANEVAHSLGDSAEVPAKRKQTLQRGSSLGFAVLGAGVLVLLGAVLNVLRRRKKTLE</sequence>
<keyword evidence="1" id="KW-0812">Transmembrane</keyword>
<feature type="transmembrane region" description="Helical" evidence="1">
    <location>
        <begin position="72"/>
        <end position="90"/>
    </location>
</feature>
<gene>
    <name evidence="2" type="ORF">SAMN04489740_4335</name>
</gene>
<organism evidence="2 3">
    <name type="scientific">Arthrobacter alpinus</name>
    <dbReference type="NCBI Taxonomy" id="656366"/>
    <lineage>
        <taxon>Bacteria</taxon>
        <taxon>Bacillati</taxon>
        <taxon>Actinomycetota</taxon>
        <taxon>Actinomycetes</taxon>
        <taxon>Micrococcales</taxon>
        <taxon>Micrococcaceae</taxon>
        <taxon>Arthrobacter</taxon>
    </lineage>
</organism>
<keyword evidence="1" id="KW-1133">Transmembrane helix</keyword>
<dbReference type="Proteomes" id="UP000182725">
    <property type="component" value="Unassembled WGS sequence"/>
</dbReference>
<name>A0A1H5PHB7_9MICC</name>
<proteinExistence type="predicted"/>
<protein>
    <submittedName>
        <fullName evidence="2">Uncharacterized protein</fullName>
    </submittedName>
</protein>
<evidence type="ECO:0000313" key="2">
    <source>
        <dbReference type="EMBL" id="SEF13125.1"/>
    </source>
</evidence>
<evidence type="ECO:0000313" key="3">
    <source>
        <dbReference type="Proteomes" id="UP000182725"/>
    </source>
</evidence>
<dbReference type="AlphaFoldDB" id="A0A1H5PHB7"/>
<reference evidence="2 3" key="1">
    <citation type="submission" date="2016-10" db="EMBL/GenBank/DDBJ databases">
        <authorList>
            <person name="de Groot N.N."/>
        </authorList>
    </citation>
    <scope>NUCLEOTIDE SEQUENCE [LARGE SCALE GENOMIC DNA]</scope>
    <source>
        <strain evidence="2 3">DSM 22274</strain>
    </source>
</reference>
<keyword evidence="1" id="KW-0472">Membrane</keyword>
<accession>A0A1H5PHB7</accession>
<evidence type="ECO:0000256" key="1">
    <source>
        <dbReference type="SAM" id="Phobius"/>
    </source>
</evidence>